<dbReference type="GO" id="GO:0061630">
    <property type="term" value="F:ubiquitin protein ligase activity"/>
    <property type="evidence" value="ECO:0007669"/>
    <property type="project" value="UniProtKB-EC"/>
</dbReference>
<accession>A0AAD0L6B1</accession>
<comment type="PTM">
    <text evidence="6">Ubiquitinated in the presence of host E1 ubiquitin-activating enzyme, E2 ubiquitin-conjugating enzyme and ubiquitin.</text>
</comment>
<keyword evidence="6" id="KW-1035">Host cytoplasm</keyword>
<comment type="similarity">
    <text evidence="6">Belongs to the LRR-containing bacterial E3 ligase family.</text>
</comment>
<dbReference type="InterPro" id="IPR032675">
    <property type="entry name" value="LRR_dom_sf"/>
</dbReference>
<evidence type="ECO:0000313" key="10">
    <source>
        <dbReference type="EMBL" id="AXA25182.1"/>
    </source>
</evidence>
<evidence type="ECO:0000256" key="6">
    <source>
        <dbReference type="PROSITE-ProRule" id="PRU01398"/>
    </source>
</evidence>
<keyword evidence="6" id="KW-0808">Transferase</keyword>
<name>A0AAD0L6B1_PSEPU</name>
<feature type="coiled-coil region" evidence="7">
    <location>
        <begin position="1494"/>
        <end position="1521"/>
    </location>
</feature>
<keyword evidence="5" id="KW-0843">Virulence</keyword>
<dbReference type="InterPro" id="IPR029487">
    <property type="entry name" value="NEL_dom"/>
</dbReference>
<dbReference type="RefSeq" id="WP_112898354.1">
    <property type="nucleotide sequence ID" value="NZ_CP030750.1"/>
</dbReference>
<keyword evidence="3" id="KW-0433">Leucine-rich repeat</keyword>
<proteinExistence type="inferred from homology"/>
<reference evidence="10 11" key="1">
    <citation type="submission" date="2018-06" db="EMBL/GenBank/DDBJ databases">
        <title>The genome of Pseudomonas putida NX-1, a lignin degrader.</title>
        <authorList>
            <person name="Xu Z."/>
        </authorList>
    </citation>
    <scope>NUCLEOTIDE SEQUENCE [LARGE SCALE GENOMIC DNA]</scope>
    <source>
        <strain evidence="10 11">NX-1</strain>
    </source>
</reference>
<evidence type="ECO:0000256" key="4">
    <source>
        <dbReference type="ARBA" id="ARBA00022737"/>
    </source>
</evidence>
<evidence type="ECO:0000313" key="11">
    <source>
        <dbReference type="Proteomes" id="UP000251617"/>
    </source>
</evidence>
<dbReference type="Pfam" id="PF13855">
    <property type="entry name" value="LRR_8"/>
    <property type="match status" value="1"/>
</dbReference>
<keyword evidence="6" id="KW-0833">Ubl conjugation pathway</keyword>
<dbReference type="Gene3D" id="3.80.10.10">
    <property type="entry name" value="Ribonuclease Inhibitor"/>
    <property type="match status" value="1"/>
</dbReference>
<comment type="catalytic activity">
    <reaction evidence="1">
        <text>S-ubiquitinyl-[E2 ubiquitin-conjugating enzyme]-L-cysteine + [acceptor protein]-L-lysine = [E2 ubiquitin-conjugating enzyme]-L-cysteine + N(6)-ubiquitinyl-[acceptor protein]-L-lysine.</text>
        <dbReference type="EC" id="2.3.2.27"/>
    </reaction>
</comment>
<keyword evidence="7" id="KW-0175">Coiled coil</keyword>
<sequence length="1628" mass="181476">MPTPREQREEDATTVPDFPALHQDAVIGERLPDWLRQASPEHVKQLHEAMQLSVYFQTRARAIMGQLEPLDSFAQTRLAKALKPHVDEPFDVRTLQFRRGHREPVLTSIPIGYPVTVPVYTQMPLLEAALGNFREEETEDGGQLPGNRLGDPGNGSARLPSARHFAALCRSLDLGGQYQRHLHTVLEQYSDSEAGADSVFGRAHRYGMLADACVARLKGVLSENEYVLVKNLCAQKAPLTFEGRPVQCKRLSLLACTLEQIVVLDVRDETFSPLYSSSHRVLVHIPGDPATPWSAFPNLRYFANDLGKRLRLPGYQRFFSRFVLRRDAQSFFSAVASGYQGVSDLANIALEEHMHPWEISDQATASTLEGSLFIALGRARIAQVKADAAMIAVPSAAVDEQVRREHDQRLSAEGWALLSIAGLFVPALGAVLLAVSAWQLLGEVYHGVEAWHEGDSSEALDHLLNVAGDVAMIAVTAAGAQLARAAWSRSALVDSLLPVRLEDGSTRLWKEDLTPFRSAPPVGAVRDDLGVYRAGEGCWVEMDGQHYRVAQGSDQRWRLQGDDKHAPVLRHNGAGSWRLWWEQPLEWDDPRRSFRRLGHDFAELDDDQIDEILLAHDIQAQHLRAVHVEGRVAHGEWQDSVVRYRLDLRIRRVVRQLRGGVMPTEEAVLDQARLLPGAAGASDQALAELIWSERRRLFEQLYALEQPPGNAGVQRLCRQFASLHGRAAAQLMREASVVDRQRLLDDGRVAMDLASKAGAAVWRIRVARVFEGLYLDASQNADLARVALQVLDTLPGASRNVAWRLCEGSANGPVLLSIDRTQAVRTLTLVHTDGDFLLLDGATEAVLGEGELFEVLSSAMDGPQREALGLGEPLAHNLRVTLARATAARRADVQTMLGRRASAGWFRAPQRLADGRVGYPLSGRGGGRGRGRPLFARVRNLYPNLSDNDARAWLMTLGNSGGNIHTELSRLEDELAVLETDLQLWTNQPMSLSARGERVYMRDALLAAWRRTLPRVYDQNGRVIGQRLNLWTVSLQSLPELSQQVRFDQVVSLSLRGIGLTEISSTFMRAFSRLEVLELPNNRLTRLPPRLRHLSRLRELDLTGNQIMLDDRQATTLLQLTHLRLLDLSYNPLGRSFSVAGMPHLNSLQLAHTGISELPEGLLSRGSLVVADLRHNAIVELPDHFFSAPRWYARAVLLSENPLSAASTQRLRSFMIRHQLIIEEELEAENVSDQAEEGAAALDSARNTWQRVIESGATAQFDEYWNGLAEAPGSADFMALLRRLLETLDFRNHGADLGRRVTSMMLAMREHAELREELFTQAMLPRTCQDSVIGNFSRLEVRMLVWKALVDAKAGAQDAALVRLGRQLWRLDEIERIAVDDIAARVLAGRDPDEVEVELAYRVMLRDDFDLPAQPADIAYQQTAGLTPERLAAARQRLREGETEQAMVESLFMREFWTEHLKNSHQAEFDAIKKPFFERIEVVQEMAGNDSSGARSYDDTLQALRDEVQRLQAQSGQLSLQADGLRGDALEEHQQRQADIDRQLREQLASLEMRLVDSEFAERMRALGTGMDSQTFRQTMDLLSTEHDAAVQARIIELTRAALAQNPSQLEPGASEPQPGPSRGSGMG</sequence>
<evidence type="ECO:0000256" key="1">
    <source>
        <dbReference type="ARBA" id="ARBA00000900"/>
    </source>
</evidence>
<dbReference type="Proteomes" id="UP000251617">
    <property type="component" value="Chromosome"/>
</dbReference>
<evidence type="ECO:0000256" key="8">
    <source>
        <dbReference type="SAM" id="MobiDB-lite"/>
    </source>
</evidence>
<dbReference type="EMBL" id="CP030750">
    <property type="protein sequence ID" value="AXA25182.1"/>
    <property type="molecule type" value="Genomic_DNA"/>
</dbReference>
<dbReference type="GO" id="GO:0005576">
    <property type="term" value="C:extracellular region"/>
    <property type="evidence" value="ECO:0007669"/>
    <property type="project" value="UniProtKB-UniRule"/>
</dbReference>
<dbReference type="Pfam" id="PF14496">
    <property type="entry name" value="NEL"/>
    <property type="match status" value="1"/>
</dbReference>
<dbReference type="SMART" id="SM00369">
    <property type="entry name" value="LRR_TYP"/>
    <property type="match status" value="4"/>
</dbReference>
<dbReference type="SUPFAM" id="SSF52058">
    <property type="entry name" value="L domain-like"/>
    <property type="match status" value="1"/>
</dbReference>
<protein>
    <recommendedName>
        <fullName evidence="2">RING-type E3 ubiquitin transferase</fullName>
        <ecNumber evidence="2">2.3.2.27</ecNumber>
    </recommendedName>
</protein>
<keyword evidence="4" id="KW-0677">Repeat</keyword>
<evidence type="ECO:0000259" key="9">
    <source>
        <dbReference type="PROSITE" id="PS52053"/>
    </source>
</evidence>
<feature type="active site" description="Glycyl thioester intermediate" evidence="6">
    <location>
        <position position="1328"/>
    </location>
</feature>
<dbReference type="InterPro" id="IPR001611">
    <property type="entry name" value="Leu-rich_rpt"/>
</dbReference>
<feature type="domain" description="NEL" evidence="9">
    <location>
        <begin position="1241"/>
        <end position="1542"/>
    </location>
</feature>
<evidence type="ECO:0000256" key="5">
    <source>
        <dbReference type="ARBA" id="ARBA00023026"/>
    </source>
</evidence>
<evidence type="ECO:0000256" key="3">
    <source>
        <dbReference type="ARBA" id="ARBA00022614"/>
    </source>
</evidence>
<dbReference type="InterPro" id="IPR003591">
    <property type="entry name" value="Leu-rich_rpt_typical-subtyp"/>
</dbReference>
<evidence type="ECO:0000256" key="2">
    <source>
        <dbReference type="ARBA" id="ARBA00012483"/>
    </source>
</evidence>
<keyword evidence="6" id="KW-0832">Ubl conjugation</keyword>
<dbReference type="GO" id="GO:0016567">
    <property type="term" value="P:protein ubiquitination"/>
    <property type="evidence" value="ECO:0007669"/>
    <property type="project" value="InterPro"/>
</dbReference>
<keyword evidence="6" id="KW-0964">Secreted</keyword>
<dbReference type="PROSITE" id="PS51450">
    <property type="entry name" value="LRR"/>
    <property type="match status" value="1"/>
</dbReference>
<dbReference type="EC" id="2.3.2.27" evidence="2"/>
<dbReference type="PANTHER" id="PTHR24366">
    <property type="entry name" value="IG(IMMUNOGLOBULIN) AND LRR(LEUCINE RICH REPEAT) DOMAINS"/>
    <property type="match status" value="1"/>
</dbReference>
<organism evidence="10 11">
    <name type="scientific">Pseudomonas putida</name>
    <name type="common">Arthrobacter siderocapsulatus</name>
    <dbReference type="NCBI Taxonomy" id="303"/>
    <lineage>
        <taxon>Bacteria</taxon>
        <taxon>Pseudomonadati</taxon>
        <taxon>Pseudomonadota</taxon>
        <taxon>Gammaproteobacteria</taxon>
        <taxon>Pseudomonadales</taxon>
        <taxon>Pseudomonadaceae</taxon>
        <taxon>Pseudomonas</taxon>
    </lineage>
</organism>
<evidence type="ECO:0000256" key="7">
    <source>
        <dbReference type="SAM" id="Coils"/>
    </source>
</evidence>
<dbReference type="Gene3D" id="1.20.58.360">
    <property type="entry name" value="Shigella T3SS effector IpaH defines"/>
    <property type="match status" value="1"/>
</dbReference>
<dbReference type="Gene3D" id="1.20.1270.130">
    <property type="entry name" value="Shigella T3SS effector IpaH domain"/>
    <property type="match status" value="1"/>
</dbReference>
<feature type="region of interest" description="Disordered" evidence="8">
    <location>
        <begin position="1603"/>
        <end position="1628"/>
    </location>
</feature>
<dbReference type="PROSITE" id="PS52053">
    <property type="entry name" value="NEL"/>
    <property type="match status" value="1"/>
</dbReference>
<feature type="region of interest" description="Disordered" evidence="8">
    <location>
        <begin position="134"/>
        <end position="154"/>
    </location>
</feature>
<gene>
    <name evidence="10" type="ORF">C1S65_14030</name>
</gene>
<dbReference type="InterPro" id="IPR046673">
    <property type="entry name" value="ToxA_N"/>
</dbReference>
<dbReference type="Pfam" id="PF20178">
    <property type="entry name" value="ToxA_N"/>
    <property type="match status" value="1"/>
</dbReference>
<dbReference type="PANTHER" id="PTHR24366:SF96">
    <property type="entry name" value="LEUCINE RICH REPEAT CONTAINING 53"/>
    <property type="match status" value="1"/>
</dbReference>